<name>A0A397YT65_BRACM</name>
<keyword evidence="4" id="KW-0010">Activator</keyword>
<dbReference type="InterPro" id="IPR036955">
    <property type="entry name" value="AP2/ERF_dom_sf"/>
</dbReference>
<dbReference type="GO" id="GO:0003677">
    <property type="term" value="F:DNA binding"/>
    <property type="evidence" value="ECO:0007669"/>
    <property type="project" value="UniProtKB-KW"/>
</dbReference>
<dbReference type="CDD" id="cd00018">
    <property type="entry name" value="AP2"/>
    <property type="match status" value="1"/>
</dbReference>
<dbReference type="InterPro" id="IPR016177">
    <property type="entry name" value="DNA-bd_dom_sf"/>
</dbReference>
<keyword evidence="5" id="KW-0804">Transcription</keyword>
<proteinExistence type="inferred from homology"/>
<keyword evidence="2" id="KW-0805">Transcription regulation</keyword>
<evidence type="ECO:0000256" key="4">
    <source>
        <dbReference type="ARBA" id="ARBA00023159"/>
    </source>
</evidence>
<evidence type="ECO:0000256" key="1">
    <source>
        <dbReference type="ARBA" id="ARBA00004123"/>
    </source>
</evidence>
<dbReference type="SUPFAM" id="SSF54171">
    <property type="entry name" value="DNA-binding domain"/>
    <property type="match status" value="1"/>
</dbReference>
<feature type="domain" description="AP2/ERF" evidence="8">
    <location>
        <begin position="19"/>
        <end position="61"/>
    </location>
</feature>
<protein>
    <recommendedName>
        <fullName evidence="8">AP2/ERF domain-containing protein</fullName>
    </recommendedName>
</protein>
<dbReference type="EMBL" id="CM010634">
    <property type="protein sequence ID" value="RID55124.1"/>
    <property type="molecule type" value="Genomic_DNA"/>
</dbReference>
<evidence type="ECO:0000256" key="2">
    <source>
        <dbReference type="ARBA" id="ARBA00023015"/>
    </source>
</evidence>
<dbReference type="Proteomes" id="UP000264353">
    <property type="component" value="Chromosome A7"/>
</dbReference>
<comment type="subcellular location">
    <subcellularLocation>
        <location evidence="1">Nucleus</location>
    </subcellularLocation>
</comment>
<sequence length="99" mass="10940">MSGRSNNARNDCQGGIPSAYRGVRKRKWGKWVSEIREPGTTNRIWLGSFETPEMAATAYDIVKTLPIVTESGLFVFHIAVNHGGSCFNITPLQPTCQTI</sequence>
<evidence type="ECO:0000256" key="7">
    <source>
        <dbReference type="ARBA" id="ARBA00024343"/>
    </source>
</evidence>
<keyword evidence="6" id="KW-0539">Nucleus</keyword>
<evidence type="ECO:0000259" key="8">
    <source>
        <dbReference type="PROSITE" id="PS51032"/>
    </source>
</evidence>
<dbReference type="InterPro" id="IPR001471">
    <property type="entry name" value="AP2/ERF_dom"/>
</dbReference>
<evidence type="ECO:0000256" key="6">
    <source>
        <dbReference type="ARBA" id="ARBA00023242"/>
    </source>
</evidence>
<accession>A0A397YT65</accession>
<keyword evidence="3" id="KW-0238">DNA-binding</keyword>
<gene>
    <name evidence="9" type="ORF">BRARA_G02403</name>
</gene>
<dbReference type="GO" id="GO:0003700">
    <property type="term" value="F:DNA-binding transcription factor activity"/>
    <property type="evidence" value="ECO:0007669"/>
    <property type="project" value="InterPro"/>
</dbReference>
<dbReference type="AlphaFoldDB" id="A0A397YT65"/>
<dbReference type="InterPro" id="IPR051032">
    <property type="entry name" value="AP2/ERF_TF_ERF_subfamily"/>
</dbReference>
<dbReference type="SMART" id="SM00380">
    <property type="entry name" value="AP2"/>
    <property type="match status" value="1"/>
</dbReference>
<evidence type="ECO:0000256" key="5">
    <source>
        <dbReference type="ARBA" id="ARBA00023163"/>
    </source>
</evidence>
<dbReference type="Gene3D" id="3.30.730.10">
    <property type="entry name" value="AP2/ERF domain"/>
    <property type="match status" value="1"/>
</dbReference>
<dbReference type="PROSITE" id="PS51032">
    <property type="entry name" value="AP2_ERF"/>
    <property type="match status" value="1"/>
</dbReference>
<reference evidence="9 10" key="1">
    <citation type="submission" date="2018-06" db="EMBL/GenBank/DDBJ databases">
        <title>WGS assembly of Brassica rapa FPsc.</title>
        <authorList>
            <person name="Bowman J."/>
            <person name="Kohchi T."/>
            <person name="Yamato K."/>
            <person name="Jenkins J."/>
            <person name="Shu S."/>
            <person name="Ishizaki K."/>
            <person name="Yamaoka S."/>
            <person name="Nishihama R."/>
            <person name="Nakamura Y."/>
            <person name="Berger F."/>
            <person name="Adam C."/>
            <person name="Aki S."/>
            <person name="Althoff F."/>
            <person name="Araki T."/>
            <person name="Arteaga-Vazquez M."/>
            <person name="Balasubrmanian S."/>
            <person name="Bauer D."/>
            <person name="Boehm C."/>
            <person name="Briginshaw L."/>
            <person name="Caballero-Perez J."/>
            <person name="Catarino B."/>
            <person name="Chen F."/>
            <person name="Chiyoda S."/>
            <person name="Chovatia M."/>
            <person name="Davies K."/>
            <person name="Delmans M."/>
            <person name="Demura T."/>
            <person name="Dierschke T."/>
            <person name="Dolan L."/>
            <person name="Dorantes-Acosta A."/>
            <person name="Eklund D."/>
            <person name="Florent S."/>
            <person name="Flores-Sandoval E."/>
            <person name="Fujiyama A."/>
            <person name="Fukuzawa H."/>
            <person name="Galik B."/>
            <person name="Grimanelli D."/>
            <person name="Grimwood J."/>
            <person name="Grossniklaus U."/>
            <person name="Hamada T."/>
            <person name="Haseloff J."/>
            <person name="Hetherington A."/>
            <person name="Higo A."/>
            <person name="Hirakawa Y."/>
            <person name="Hundley H."/>
            <person name="Ikeda Y."/>
            <person name="Inoue K."/>
            <person name="Inoue S."/>
            <person name="Ishida S."/>
            <person name="Jia Q."/>
            <person name="Kakita M."/>
            <person name="Kanazawa T."/>
            <person name="Kawai Y."/>
            <person name="Kawashima T."/>
            <person name="Kennedy M."/>
            <person name="Kinose K."/>
            <person name="Kinoshita T."/>
            <person name="Kohara Y."/>
            <person name="Koide E."/>
            <person name="Komatsu K."/>
            <person name="Kopischke S."/>
            <person name="Kubo M."/>
            <person name="Kyozuka J."/>
            <person name="Lagercrantz U."/>
            <person name="Lin S."/>
            <person name="Lindquist E."/>
            <person name="Lipzen A."/>
            <person name="Lu C."/>
            <person name="Luna E."/>
            <person name="Martienssen R."/>
            <person name="Minamino N."/>
            <person name="Mizutani M."/>
            <person name="Mizutani M."/>
            <person name="Mochizuki N."/>
            <person name="Monte I."/>
            <person name="Mosher R."/>
            <person name="Nagasaki H."/>
            <person name="Nakagami H."/>
            <person name="Naramoto S."/>
            <person name="Nishitani K."/>
            <person name="Ohtani M."/>
            <person name="Okamoto T."/>
            <person name="Okumura M."/>
            <person name="Phillips J."/>
            <person name="Pollak B."/>
            <person name="Reinders A."/>
            <person name="Roevekamp M."/>
            <person name="Sano R."/>
            <person name="Sawa S."/>
            <person name="Schmid M."/>
            <person name="Shirakawa M."/>
            <person name="Solano R."/>
            <person name="Spunde A."/>
            <person name="Suetsugu N."/>
            <person name="Sugano S."/>
            <person name="Sugiyama A."/>
            <person name="Sun R."/>
            <person name="Suzuki Y."/>
            <person name="Takenaka M."/>
            <person name="Takezawa D."/>
            <person name="Tomogane H."/>
            <person name="Tsuzuki M."/>
            <person name="Ueda T."/>
            <person name="Umeda M."/>
            <person name="Ward J."/>
            <person name="Watanabe Y."/>
            <person name="Yazaki K."/>
            <person name="Yokoyama R."/>
            <person name="Yoshitake Y."/>
            <person name="Yotsui I."/>
            <person name="Zachgo S."/>
            <person name="Schmutz J."/>
        </authorList>
    </citation>
    <scope>NUCLEOTIDE SEQUENCE [LARGE SCALE GENOMIC DNA]</scope>
    <source>
        <strain evidence="10">cv. B-3</strain>
    </source>
</reference>
<organism evidence="9 10">
    <name type="scientific">Brassica campestris</name>
    <name type="common">Field mustard</name>
    <dbReference type="NCBI Taxonomy" id="3711"/>
    <lineage>
        <taxon>Eukaryota</taxon>
        <taxon>Viridiplantae</taxon>
        <taxon>Streptophyta</taxon>
        <taxon>Embryophyta</taxon>
        <taxon>Tracheophyta</taxon>
        <taxon>Spermatophyta</taxon>
        <taxon>Magnoliopsida</taxon>
        <taxon>eudicotyledons</taxon>
        <taxon>Gunneridae</taxon>
        <taxon>Pentapetalae</taxon>
        <taxon>rosids</taxon>
        <taxon>malvids</taxon>
        <taxon>Brassicales</taxon>
        <taxon>Brassicaceae</taxon>
        <taxon>Brassiceae</taxon>
        <taxon>Brassica</taxon>
    </lineage>
</organism>
<dbReference type="PANTHER" id="PTHR31985">
    <property type="entry name" value="ETHYLENE-RESPONSIVE TRANSCRIPTION FACTOR ERF042-RELATED"/>
    <property type="match status" value="1"/>
</dbReference>
<evidence type="ECO:0000313" key="10">
    <source>
        <dbReference type="Proteomes" id="UP000264353"/>
    </source>
</evidence>
<comment type="similarity">
    <text evidence="7">Belongs to the AP2/ERF transcription factor family. ERF subfamily.</text>
</comment>
<dbReference type="PANTHER" id="PTHR31985:SF185">
    <property type="entry name" value="AP2_ERF DOMAIN-CONTAINING PROTEIN"/>
    <property type="match status" value="1"/>
</dbReference>
<evidence type="ECO:0000256" key="3">
    <source>
        <dbReference type="ARBA" id="ARBA00023125"/>
    </source>
</evidence>
<evidence type="ECO:0000313" key="9">
    <source>
        <dbReference type="EMBL" id="RID55124.1"/>
    </source>
</evidence>
<dbReference type="GO" id="GO:0005634">
    <property type="term" value="C:nucleus"/>
    <property type="evidence" value="ECO:0007669"/>
    <property type="project" value="UniProtKB-SubCell"/>
</dbReference>
<dbReference type="PRINTS" id="PR00367">
    <property type="entry name" value="ETHRSPELEMNT"/>
</dbReference>
<dbReference type="Pfam" id="PF00847">
    <property type="entry name" value="AP2"/>
    <property type="match status" value="1"/>
</dbReference>